<dbReference type="InterPro" id="IPR013685">
    <property type="entry name" value="POTRA_FtsQ_type"/>
</dbReference>
<dbReference type="Pfam" id="PF03799">
    <property type="entry name" value="FtsQ_DivIB_C"/>
    <property type="match status" value="1"/>
</dbReference>
<dbReference type="PANTHER" id="PTHR37820:SF1">
    <property type="entry name" value="CELL DIVISION PROTEIN FTSQ"/>
    <property type="match status" value="1"/>
</dbReference>
<dbReference type="Pfam" id="PF08478">
    <property type="entry name" value="POTRA_1"/>
    <property type="match status" value="1"/>
</dbReference>
<dbReference type="RefSeq" id="WP_241913094.1">
    <property type="nucleotide sequence ID" value="NZ_CP093326.1"/>
</dbReference>
<organism evidence="10 11">
    <name type="scientific">Arthrobacter sulfonylureivorans</name>
    <dbReference type="NCBI Taxonomy" id="2486855"/>
    <lineage>
        <taxon>Bacteria</taxon>
        <taxon>Bacillati</taxon>
        <taxon>Actinomycetota</taxon>
        <taxon>Actinomycetes</taxon>
        <taxon>Micrococcales</taxon>
        <taxon>Micrococcaceae</taxon>
        <taxon>Arthrobacter</taxon>
    </lineage>
</organism>
<evidence type="ECO:0000259" key="9">
    <source>
        <dbReference type="Pfam" id="PF08478"/>
    </source>
</evidence>
<evidence type="ECO:0000256" key="3">
    <source>
        <dbReference type="ARBA" id="ARBA00022692"/>
    </source>
</evidence>
<sequence>MTALPAPAAGQAAASGKAETAKPVRSTGPAAGTRPSQRGTGAPASAAGKSAAGKSVPASPPRPGAAADLLARWRGLRPGPSHPSPAGGADTTVVSFPEPPRRKTRRRLLIAAGSVVVLLAVLMSVIFLSPALAVKTITVEGADLTDSATLSEALEPLKGIPLARVGEREVAAQVDHFPAVESVEVVAKPPSELHVRIIERTPVAVLKDGKKFVLIDESGKALASVRKRSEAKLPLIDGAKAAEDSDVFASITGVLGALQPEVLKQLDHASARSVDSVELQLTNGQKVLWGNAGQQELKATVLQALLQAKGVKGKASVIDVSTPTRPVTR</sequence>
<dbReference type="Gene3D" id="3.10.20.310">
    <property type="entry name" value="membrane protein fhac"/>
    <property type="match status" value="1"/>
</dbReference>
<dbReference type="PANTHER" id="PTHR37820">
    <property type="entry name" value="CELL DIVISION PROTEIN DIVIB"/>
    <property type="match status" value="1"/>
</dbReference>
<feature type="transmembrane region" description="Helical" evidence="7">
    <location>
        <begin position="108"/>
        <end position="128"/>
    </location>
</feature>
<proteinExistence type="predicted"/>
<accession>A0ABY3W3K3</accession>
<feature type="domain" description="Cell division protein FtsQ/DivIB C-terminal" evidence="8">
    <location>
        <begin position="204"/>
        <end position="320"/>
    </location>
</feature>
<evidence type="ECO:0000313" key="10">
    <source>
        <dbReference type="EMBL" id="UNK44694.1"/>
    </source>
</evidence>
<keyword evidence="1" id="KW-1003">Cell membrane</keyword>
<feature type="region of interest" description="Disordered" evidence="6">
    <location>
        <begin position="1"/>
        <end position="101"/>
    </location>
</feature>
<evidence type="ECO:0000256" key="4">
    <source>
        <dbReference type="ARBA" id="ARBA00022989"/>
    </source>
</evidence>
<dbReference type="InterPro" id="IPR050487">
    <property type="entry name" value="FtsQ_DivIB"/>
</dbReference>
<name>A0ABY3W3K3_9MICC</name>
<gene>
    <name evidence="10" type="ORF">MNQ99_11975</name>
</gene>
<evidence type="ECO:0000256" key="2">
    <source>
        <dbReference type="ARBA" id="ARBA00022618"/>
    </source>
</evidence>
<evidence type="ECO:0000256" key="6">
    <source>
        <dbReference type="SAM" id="MobiDB-lite"/>
    </source>
</evidence>
<evidence type="ECO:0000256" key="5">
    <source>
        <dbReference type="ARBA" id="ARBA00023306"/>
    </source>
</evidence>
<keyword evidence="4 7" id="KW-1133">Transmembrane helix</keyword>
<keyword evidence="5" id="KW-0131">Cell cycle</keyword>
<reference evidence="10 11" key="1">
    <citation type="submission" date="2022-03" db="EMBL/GenBank/DDBJ databases">
        <title>Isotopic signatures of nitrous oxide derived from detoxification processes.</title>
        <authorList>
            <person name="Behrendt U."/>
            <person name="Buchen C."/>
            <person name="Well R."/>
            <person name="Ulrich A."/>
            <person name="Rohe L."/>
            <person name="Kolb S."/>
            <person name="Schloter M."/>
            <person name="Horn M.A."/>
            <person name="Augustin J."/>
        </authorList>
    </citation>
    <scope>NUCLEOTIDE SEQUENCE [LARGE SCALE GENOMIC DNA]</scope>
    <source>
        <strain evidence="10 11">S4-C24</strain>
    </source>
</reference>
<dbReference type="EMBL" id="CP093326">
    <property type="protein sequence ID" value="UNK44694.1"/>
    <property type="molecule type" value="Genomic_DNA"/>
</dbReference>
<keyword evidence="11" id="KW-1185">Reference proteome</keyword>
<dbReference type="Proteomes" id="UP000829069">
    <property type="component" value="Chromosome"/>
</dbReference>
<dbReference type="GO" id="GO:0051301">
    <property type="term" value="P:cell division"/>
    <property type="evidence" value="ECO:0007669"/>
    <property type="project" value="UniProtKB-KW"/>
</dbReference>
<keyword evidence="3 7" id="KW-0812">Transmembrane</keyword>
<feature type="domain" description="POTRA" evidence="9">
    <location>
        <begin position="133"/>
        <end position="200"/>
    </location>
</feature>
<dbReference type="InterPro" id="IPR005548">
    <property type="entry name" value="Cell_div_FtsQ/DivIB_C"/>
</dbReference>
<evidence type="ECO:0000256" key="1">
    <source>
        <dbReference type="ARBA" id="ARBA00022475"/>
    </source>
</evidence>
<keyword evidence="2 10" id="KW-0132">Cell division</keyword>
<evidence type="ECO:0000259" key="8">
    <source>
        <dbReference type="Pfam" id="PF03799"/>
    </source>
</evidence>
<evidence type="ECO:0000256" key="7">
    <source>
        <dbReference type="SAM" id="Phobius"/>
    </source>
</evidence>
<protein>
    <submittedName>
        <fullName evidence="10">Cell division protein FtsQ/DivIB</fullName>
    </submittedName>
</protein>
<feature type="compositionally biased region" description="Low complexity" evidence="6">
    <location>
        <begin position="39"/>
        <end position="57"/>
    </location>
</feature>
<feature type="compositionally biased region" description="Low complexity" evidence="6">
    <location>
        <begin position="1"/>
        <end position="18"/>
    </location>
</feature>
<evidence type="ECO:0000313" key="11">
    <source>
        <dbReference type="Proteomes" id="UP000829069"/>
    </source>
</evidence>
<keyword evidence="7" id="KW-0472">Membrane</keyword>